<name>A0ABV5HMX9_9VIBR</name>
<keyword evidence="2" id="KW-1185">Reference proteome</keyword>
<accession>A0ABV5HMX9</accession>
<dbReference type="RefSeq" id="WP_390192740.1">
    <property type="nucleotide sequence ID" value="NZ_JBHMEP010000002.1"/>
</dbReference>
<evidence type="ECO:0000313" key="1">
    <source>
        <dbReference type="EMBL" id="MFB9135604.1"/>
    </source>
</evidence>
<reference evidence="1 2" key="1">
    <citation type="submission" date="2024-09" db="EMBL/GenBank/DDBJ databases">
        <authorList>
            <person name="Sun Q."/>
            <person name="Mori K."/>
        </authorList>
    </citation>
    <scope>NUCLEOTIDE SEQUENCE [LARGE SCALE GENOMIC DNA]</scope>
    <source>
        <strain evidence="1 2">CECT 8064</strain>
    </source>
</reference>
<sequence>MTRYPHLHFTVSERHDDQTRLQAWPQAAPFPRKASGEYFTVENRFVLPTEVMLYILRHDPALGPKATVH</sequence>
<evidence type="ECO:0000313" key="2">
    <source>
        <dbReference type="Proteomes" id="UP001589645"/>
    </source>
</evidence>
<dbReference type="Proteomes" id="UP001589645">
    <property type="component" value="Unassembled WGS sequence"/>
</dbReference>
<gene>
    <name evidence="1" type="ORF">ACFFUV_11590</name>
</gene>
<protein>
    <submittedName>
        <fullName evidence="1">Uncharacterized protein</fullName>
    </submittedName>
</protein>
<proteinExistence type="predicted"/>
<organism evidence="1 2">
    <name type="scientific">Vibrio olivae</name>
    <dbReference type="NCBI Taxonomy" id="1243002"/>
    <lineage>
        <taxon>Bacteria</taxon>
        <taxon>Pseudomonadati</taxon>
        <taxon>Pseudomonadota</taxon>
        <taxon>Gammaproteobacteria</taxon>
        <taxon>Vibrionales</taxon>
        <taxon>Vibrionaceae</taxon>
        <taxon>Vibrio</taxon>
    </lineage>
</organism>
<comment type="caution">
    <text evidence="1">The sequence shown here is derived from an EMBL/GenBank/DDBJ whole genome shotgun (WGS) entry which is preliminary data.</text>
</comment>
<dbReference type="EMBL" id="JBHMEP010000002">
    <property type="protein sequence ID" value="MFB9135604.1"/>
    <property type="molecule type" value="Genomic_DNA"/>
</dbReference>